<dbReference type="InterPro" id="IPR000715">
    <property type="entry name" value="Glycosyl_transferase_4"/>
</dbReference>
<keyword evidence="12" id="KW-1003">Cell membrane</keyword>
<evidence type="ECO:0000256" key="10">
    <source>
        <dbReference type="ARBA" id="ARBA00023306"/>
    </source>
</evidence>
<comment type="pathway">
    <text evidence="12">Cell wall biogenesis; peptidoglycan biosynthesis.</text>
</comment>
<dbReference type="InterPro" id="IPR003524">
    <property type="entry name" value="PNAcMuramoyl-5peptid_Trfase"/>
</dbReference>
<protein>
    <recommendedName>
        <fullName evidence="12 13">Phospho-N-acetylmuramoyl-pentapeptide-transferase</fullName>
        <ecNumber evidence="12 13">2.7.8.13</ecNumber>
    </recommendedName>
    <alternativeName>
        <fullName evidence="12">UDP-MurNAc-pentapeptide phosphotransferase</fullName>
    </alternativeName>
</protein>
<keyword evidence="6 12" id="KW-0133">Cell shape</keyword>
<dbReference type="PANTHER" id="PTHR22926:SF5">
    <property type="entry name" value="PHOSPHO-N-ACETYLMURAMOYL-PENTAPEPTIDE-TRANSFERASE HOMOLOG"/>
    <property type="match status" value="1"/>
</dbReference>
<dbReference type="Pfam" id="PF00953">
    <property type="entry name" value="Glycos_transf_4"/>
    <property type="match status" value="1"/>
</dbReference>
<dbReference type="EC" id="2.7.8.13" evidence="12 13"/>
<keyword evidence="3 12" id="KW-0132">Cell division</keyword>
<comment type="catalytic activity">
    <reaction evidence="12">
        <text>UDP-N-acetyl-alpha-D-muramoyl-L-alanyl-gamma-D-glutamyl-meso-2,6-diaminopimeloyl-D-alanyl-D-alanine + di-trans,octa-cis-undecaprenyl phosphate = di-trans,octa-cis-undecaprenyl diphospho-N-acetyl-alpha-D-muramoyl-L-alanyl-D-glutamyl-meso-2,6-diaminopimeloyl-D-alanyl-D-alanine + UMP</text>
        <dbReference type="Rhea" id="RHEA:28386"/>
        <dbReference type="ChEBI" id="CHEBI:57865"/>
        <dbReference type="ChEBI" id="CHEBI:60392"/>
        <dbReference type="ChEBI" id="CHEBI:61386"/>
        <dbReference type="ChEBI" id="CHEBI:61387"/>
        <dbReference type="EC" id="2.7.8.13"/>
    </reaction>
</comment>
<dbReference type="NCBIfam" id="TIGR00445">
    <property type="entry name" value="mraY"/>
    <property type="match status" value="1"/>
</dbReference>
<evidence type="ECO:0000256" key="9">
    <source>
        <dbReference type="ARBA" id="ARBA00023136"/>
    </source>
</evidence>
<dbReference type="GO" id="GO:0008963">
    <property type="term" value="F:phospho-N-acetylmuramoyl-pentapeptide-transferase activity"/>
    <property type="evidence" value="ECO:0007669"/>
    <property type="project" value="UniProtKB-UniRule"/>
</dbReference>
<dbReference type="GO" id="GO:0005886">
    <property type="term" value="C:plasma membrane"/>
    <property type="evidence" value="ECO:0007669"/>
    <property type="project" value="UniProtKB-SubCell"/>
</dbReference>
<dbReference type="GO" id="GO:0009252">
    <property type="term" value="P:peptidoglycan biosynthetic process"/>
    <property type="evidence" value="ECO:0007669"/>
    <property type="project" value="UniProtKB-UniRule"/>
</dbReference>
<comment type="subcellular location">
    <subcellularLocation>
        <location evidence="12">Cell membrane</location>
        <topology evidence="12">Multi-pass membrane protein</topology>
    </subcellularLocation>
    <subcellularLocation>
        <location evidence="1">Membrane</location>
        <topology evidence="1">Multi-pass membrane protein</topology>
    </subcellularLocation>
</comment>
<evidence type="ECO:0000256" key="14">
    <source>
        <dbReference type="PIRSR" id="PIRSR600715-1"/>
    </source>
</evidence>
<evidence type="ECO:0000256" key="3">
    <source>
        <dbReference type="ARBA" id="ARBA00022618"/>
    </source>
</evidence>
<feature type="transmembrane region" description="Helical" evidence="12">
    <location>
        <begin position="161"/>
        <end position="182"/>
    </location>
</feature>
<evidence type="ECO:0000256" key="11">
    <source>
        <dbReference type="ARBA" id="ARBA00023316"/>
    </source>
</evidence>
<dbReference type="EMBL" id="JACHID010000009">
    <property type="protein sequence ID" value="MBB5022221.1"/>
    <property type="molecule type" value="Genomic_DNA"/>
</dbReference>
<dbReference type="HAMAP" id="MF_00038">
    <property type="entry name" value="MraY"/>
    <property type="match status" value="1"/>
</dbReference>
<feature type="transmembrane region" description="Helical" evidence="12">
    <location>
        <begin position="88"/>
        <end position="106"/>
    </location>
</feature>
<dbReference type="PANTHER" id="PTHR22926">
    <property type="entry name" value="PHOSPHO-N-ACETYLMURAMOYL-PENTAPEPTIDE-TRANSFERASE"/>
    <property type="match status" value="1"/>
</dbReference>
<keyword evidence="12 14" id="KW-0479">Metal-binding</keyword>
<evidence type="ECO:0000256" key="13">
    <source>
        <dbReference type="NCBIfam" id="TIGR00445"/>
    </source>
</evidence>
<dbReference type="PROSITE" id="PS01348">
    <property type="entry name" value="MRAY_2"/>
    <property type="match status" value="1"/>
</dbReference>
<keyword evidence="4 12" id="KW-0808">Transferase</keyword>
<comment type="cofactor">
    <cofactor evidence="12 14">
        <name>Mg(2+)</name>
        <dbReference type="ChEBI" id="CHEBI:18420"/>
    </cofactor>
</comment>
<feature type="binding site" evidence="14">
    <location>
        <position position="256"/>
    </location>
    <ligand>
        <name>Mg(2+)</name>
        <dbReference type="ChEBI" id="CHEBI:18420"/>
    </ligand>
</feature>
<dbReference type="UniPathway" id="UPA00219"/>
<evidence type="ECO:0000256" key="4">
    <source>
        <dbReference type="ARBA" id="ARBA00022679"/>
    </source>
</evidence>
<keyword evidence="8 12" id="KW-1133">Transmembrane helix</keyword>
<accession>A0A7W7Y503</accession>
<dbReference type="CDD" id="cd06852">
    <property type="entry name" value="GT_MraY"/>
    <property type="match status" value="1"/>
</dbReference>
<organism evidence="15 16">
    <name type="scientific">Desulfurispira natronophila</name>
    <dbReference type="NCBI Taxonomy" id="682562"/>
    <lineage>
        <taxon>Bacteria</taxon>
        <taxon>Pseudomonadati</taxon>
        <taxon>Chrysiogenota</taxon>
        <taxon>Chrysiogenia</taxon>
        <taxon>Chrysiogenales</taxon>
        <taxon>Chrysiogenaceae</taxon>
        <taxon>Desulfurispira</taxon>
    </lineage>
</organism>
<feature type="transmembrane region" description="Helical" evidence="12">
    <location>
        <begin position="61"/>
        <end position="82"/>
    </location>
</feature>
<dbReference type="PROSITE" id="PS01347">
    <property type="entry name" value="MRAY_1"/>
    <property type="match status" value="1"/>
</dbReference>
<dbReference type="GO" id="GO:0051301">
    <property type="term" value="P:cell division"/>
    <property type="evidence" value="ECO:0007669"/>
    <property type="project" value="UniProtKB-KW"/>
</dbReference>
<feature type="transmembrane region" description="Helical" evidence="12">
    <location>
        <begin position="277"/>
        <end position="300"/>
    </location>
</feature>
<evidence type="ECO:0000256" key="7">
    <source>
        <dbReference type="ARBA" id="ARBA00022984"/>
    </source>
</evidence>
<feature type="binding site" evidence="14">
    <location>
        <position position="181"/>
    </location>
    <ligand>
        <name>Mg(2+)</name>
        <dbReference type="ChEBI" id="CHEBI:18420"/>
    </ligand>
</feature>
<evidence type="ECO:0000313" key="16">
    <source>
        <dbReference type="Proteomes" id="UP000528322"/>
    </source>
</evidence>
<dbReference type="GO" id="GO:0008360">
    <property type="term" value="P:regulation of cell shape"/>
    <property type="evidence" value="ECO:0007669"/>
    <property type="project" value="UniProtKB-KW"/>
</dbReference>
<evidence type="ECO:0000256" key="8">
    <source>
        <dbReference type="ARBA" id="ARBA00022989"/>
    </source>
</evidence>
<dbReference type="Proteomes" id="UP000528322">
    <property type="component" value="Unassembled WGS sequence"/>
</dbReference>
<dbReference type="AlphaFoldDB" id="A0A7W7Y503"/>
<evidence type="ECO:0000256" key="5">
    <source>
        <dbReference type="ARBA" id="ARBA00022692"/>
    </source>
</evidence>
<keyword evidence="5 12" id="KW-0812">Transmembrane</keyword>
<feature type="transmembrane region" description="Helical" evidence="12">
    <location>
        <begin position="327"/>
        <end position="346"/>
    </location>
</feature>
<evidence type="ECO:0000256" key="2">
    <source>
        <dbReference type="ARBA" id="ARBA00005583"/>
    </source>
</evidence>
<comment type="caution">
    <text evidence="15">The sequence shown here is derived from an EMBL/GenBank/DDBJ whole genome shotgun (WGS) entry which is preliminary data.</text>
</comment>
<evidence type="ECO:0000256" key="6">
    <source>
        <dbReference type="ARBA" id="ARBA00022960"/>
    </source>
</evidence>
<gene>
    <name evidence="12" type="primary">mraY</name>
    <name evidence="15" type="ORF">HNR37_001553</name>
</gene>
<name>A0A7W7Y503_9BACT</name>
<dbReference type="Pfam" id="PF10555">
    <property type="entry name" value="MraY_sig1"/>
    <property type="match status" value="1"/>
</dbReference>
<keyword evidence="11 12" id="KW-0961">Cell wall biogenesis/degradation</keyword>
<feature type="transmembrane region" description="Helical" evidence="12">
    <location>
        <begin position="18"/>
        <end position="40"/>
    </location>
</feature>
<reference evidence="15 16" key="1">
    <citation type="submission" date="2020-08" db="EMBL/GenBank/DDBJ databases">
        <title>Genomic Encyclopedia of Type Strains, Phase IV (KMG-IV): sequencing the most valuable type-strain genomes for metagenomic binning, comparative biology and taxonomic classification.</title>
        <authorList>
            <person name="Goeker M."/>
        </authorList>
    </citation>
    <scope>NUCLEOTIDE SEQUENCE [LARGE SCALE GENOMIC DNA]</scope>
    <source>
        <strain evidence="15 16">DSM 22071</strain>
    </source>
</reference>
<evidence type="ECO:0000256" key="12">
    <source>
        <dbReference type="HAMAP-Rule" id="MF_00038"/>
    </source>
</evidence>
<keyword evidence="7 12" id="KW-0573">Peptidoglycan synthesis</keyword>
<comment type="similarity">
    <text evidence="2 12">Belongs to the glycosyltransferase 4 family. MraY subfamily.</text>
</comment>
<feature type="transmembrane region" description="Helical" evidence="12">
    <location>
        <begin position="126"/>
        <end position="149"/>
    </location>
</feature>
<keyword evidence="9 12" id="KW-0472">Membrane</keyword>
<feature type="transmembrane region" description="Helical" evidence="12">
    <location>
        <begin position="225"/>
        <end position="245"/>
    </location>
</feature>
<sequence>MADQYPVLNVFQYITFRAIYAAITALLLSFLLGPTIIELMRRKQFGQVVRECGPESHSSKSGTPTMGGVLIIFATVVPTLLWADLHNMYVWIAILTMVVGGCIGLADDLLKIAHQSSDGLSGRRKLLAQCLLALFVAWMLYANGISTGLTIPFYKQFDLDLGLWFIPFAMLVIVGSSNAVNLTDGLDGLAIGAVLICAATFAIVVYITGHAIFASYLYLDFIPGAGELTIFLCALCGAGLGFLWYNSHPAEIFMGDVGSLSMGASLGAIAIMVKQEILLAIVGGIFVLEAISVMIQVGYFRMTGKRFFLMAPIHHHFELSGLSESKVIVRLWTVAIILALVGLSTLKLR</sequence>
<keyword evidence="16" id="KW-1185">Reference proteome</keyword>
<comment type="function">
    <text evidence="12">Catalyzes the initial step of the lipid cycle reactions in the biosynthesis of the cell wall peptidoglycan: transfers peptidoglycan precursor phospho-MurNAc-pentapeptide from UDP-MurNAc-pentapeptide onto the lipid carrier undecaprenyl phosphate, yielding undecaprenyl-pyrophosphoryl-MurNAc-pentapeptide, known as lipid I.</text>
</comment>
<dbReference type="InterPro" id="IPR018480">
    <property type="entry name" value="PNAcMuramoyl-5peptid_Trfase_CS"/>
</dbReference>
<feature type="transmembrane region" description="Helical" evidence="12">
    <location>
        <begin position="189"/>
        <end position="219"/>
    </location>
</feature>
<keyword evidence="12 14" id="KW-0460">Magnesium</keyword>
<proteinExistence type="inferred from homology"/>
<dbReference type="GO" id="GO:0046872">
    <property type="term" value="F:metal ion binding"/>
    <property type="evidence" value="ECO:0007669"/>
    <property type="project" value="UniProtKB-KW"/>
</dbReference>
<dbReference type="GO" id="GO:0071555">
    <property type="term" value="P:cell wall organization"/>
    <property type="evidence" value="ECO:0007669"/>
    <property type="project" value="UniProtKB-KW"/>
</dbReference>
<keyword evidence="10 12" id="KW-0131">Cell cycle</keyword>
<evidence type="ECO:0000313" key="15">
    <source>
        <dbReference type="EMBL" id="MBB5022221.1"/>
    </source>
</evidence>
<evidence type="ECO:0000256" key="1">
    <source>
        <dbReference type="ARBA" id="ARBA00004141"/>
    </source>
</evidence>